<gene>
    <name evidence="1" type="ORF">CYCCA115_LOCUS13942</name>
</gene>
<dbReference type="AlphaFoldDB" id="A0AAD2JI41"/>
<organism evidence="1 2">
    <name type="scientific">Cylindrotheca closterium</name>
    <dbReference type="NCBI Taxonomy" id="2856"/>
    <lineage>
        <taxon>Eukaryota</taxon>
        <taxon>Sar</taxon>
        <taxon>Stramenopiles</taxon>
        <taxon>Ochrophyta</taxon>
        <taxon>Bacillariophyta</taxon>
        <taxon>Bacillariophyceae</taxon>
        <taxon>Bacillariophycidae</taxon>
        <taxon>Bacillariales</taxon>
        <taxon>Bacillariaceae</taxon>
        <taxon>Cylindrotheca</taxon>
    </lineage>
</organism>
<comment type="caution">
    <text evidence="1">The sequence shown here is derived from an EMBL/GenBank/DDBJ whole genome shotgun (WGS) entry which is preliminary data.</text>
</comment>
<reference evidence="1" key="1">
    <citation type="submission" date="2023-08" db="EMBL/GenBank/DDBJ databases">
        <authorList>
            <person name="Audoor S."/>
            <person name="Bilcke G."/>
        </authorList>
    </citation>
    <scope>NUCLEOTIDE SEQUENCE</scope>
</reference>
<keyword evidence="2" id="KW-1185">Reference proteome</keyword>
<sequence>MPRFSDQWVIDKTMFDVVYGGGCACCSFNFMPNGTVGLIQSLSELETDAMEKEVSALEKLPWPQELKDSVWMDRFRLRQFCKKNMKDYKAFWLDHGEDFECWFRSKSNEKLRKLFQLPRQEVLDRLENQNFKLHTSFGTVFCAVLDQVANFTITGYETDGRGDAEIGFEGCLKFDRRGGFTLMDVDSEDSKSKWLLRHRTLGGPKLLERNMKCEEDEEQENNKIDFDHDKRIASDVPSFRSDRRIVRLLIARHFADVLQRAYLKEEKTVEEVEKPKPC</sequence>
<protein>
    <submittedName>
        <fullName evidence="1">Uncharacterized protein</fullName>
    </submittedName>
</protein>
<accession>A0AAD2JI41</accession>
<dbReference type="EMBL" id="CAKOGP040001825">
    <property type="protein sequence ID" value="CAJ1953262.1"/>
    <property type="molecule type" value="Genomic_DNA"/>
</dbReference>
<proteinExistence type="predicted"/>
<dbReference type="Proteomes" id="UP001295423">
    <property type="component" value="Unassembled WGS sequence"/>
</dbReference>
<name>A0AAD2JI41_9STRA</name>
<evidence type="ECO:0000313" key="1">
    <source>
        <dbReference type="EMBL" id="CAJ1953262.1"/>
    </source>
</evidence>
<evidence type="ECO:0000313" key="2">
    <source>
        <dbReference type="Proteomes" id="UP001295423"/>
    </source>
</evidence>